<protein>
    <submittedName>
        <fullName evidence="1">Uncharacterized protein</fullName>
    </submittedName>
</protein>
<accession>A0AAW4GB03</accession>
<comment type="caution">
    <text evidence="1">The sequence shown here is derived from an EMBL/GenBank/DDBJ whole genome shotgun (WGS) entry which is preliminary data.</text>
</comment>
<dbReference type="AlphaFoldDB" id="A0AAW4GB03"/>
<gene>
    <name evidence="1" type="ORF">JTZ10_21830</name>
</gene>
<dbReference type="RefSeq" id="WP_204718951.1">
    <property type="nucleotide sequence ID" value="NZ_JAFFGU010000019.1"/>
</dbReference>
<evidence type="ECO:0000313" key="2">
    <source>
        <dbReference type="Proteomes" id="UP001195196"/>
    </source>
</evidence>
<name>A0AAW4GB03_GORRU</name>
<organism evidence="1 2">
    <name type="scientific">Gordonia rubripertincta</name>
    <name type="common">Rhodococcus corallinus</name>
    <dbReference type="NCBI Taxonomy" id="36822"/>
    <lineage>
        <taxon>Bacteria</taxon>
        <taxon>Bacillati</taxon>
        <taxon>Actinomycetota</taxon>
        <taxon>Actinomycetes</taxon>
        <taxon>Mycobacteriales</taxon>
        <taxon>Gordoniaceae</taxon>
        <taxon>Gordonia</taxon>
    </lineage>
</organism>
<reference evidence="1" key="1">
    <citation type="submission" date="2021-02" db="EMBL/GenBank/DDBJ databases">
        <title>Taxonomy, biology and ecology of Rhodococcus bacteria occurring in California pistachio and other woody hosts as revealed by genome sequence analyses.</title>
        <authorList>
            <person name="Riely B."/>
            <person name="Gai Y."/>
        </authorList>
    </citation>
    <scope>NUCLEOTIDE SEQUENCE</scope>
    <source>
        <strain evidence="1">BP-295</strain>
    </source>
</reference>
<sequence>MSSATDVLMYVDPIDAGTMNDTFNPRLAEIARFEAHPFPVPTGDFSGPNVFYGDVWAFGADYLSPGDIHDVIRTVRWKCPHRVVAVVNWWDGPGACETHVLRPDYTVSEPTFYGEQTVEQQVATDA</sequence>
<proteinExistence type="predicted"/>
<dbReference type="Proteomes" id="UP001195196">
    <property type="component" value="Unassembled WGS sequence"/>
</dbReference>
<evidence type="ECO:0000313" key="1">
    <source>
        <dbReference type="EMBL" id="MBM7280389.1"/>
    </source>
</evidence>
<dbReference type="EMBL" id="JAFFGU010000019">
    <property type="protein sequence ID" value="MBM7280389.1"/>
    <property type="molecule type" value="Genomic_DNA"/>
</dbReference>